<dbReference type="AlphaFoldDB" id="A0A9P8THS9"/>
<feature type="compositionally biased region" description="Low complexity" evidence="1">
    <location>
        <begin position="21"/>
        <end position="45"/>
    </location>
</feature>
<dbReference type="GO" id="GO:0005811">
    <property type="term" value="C:lipid droplet"/>
    <property type="evidence" value="ECO:0007669"/>
    <property type="project" value="TreeGrafter"/>
</dbReference>
<dbReference type="Proteomes" id="UP000774326">
    <property type="component" value="Unassembled WGS sequence"/>
</dbReference>
<gene>
    <name evidence="3" type="ORF">WICPIJ_008635</name>
</gene>
<keyword evidence="4" id="KW-1185">Reference proteome</keyword>
<dbReference type="InterPro" id="IPR028115">
    <property type="entry name" value="DUF4484"/>
</dbReference>
<comment type="caution">
    <text evidence="3">The sequence shown here is derived from an EMBL/GenBank/DDBJ whole genome shotgun (WGS) entry which is preliminary data.</text>
</comment>
<sequence length="628" mass="70586">MSSSSSSINNLSVPASTRLASQSSPIISTQPIPTPTTLTQASTTTANNKKDTSYEKSRSPLAAIFLAQFDVKSGYVLKYHHSSTSQDQVNIKGLEYKVLPSGLHEVEQDIISFVQPKSSNTEDSQNYVYCGLAVFHQNLNKNGNNRDRSLVKMYSLGILIDPQTSGNSAEQSYTGGLDYVEALTDLLREWEQQQQQQSKAGDGDQFGIFEEFFNQNQQQTQQQVSTVTTNSVIESTPLKSSESLKQLYDHLGPLVFPLWKASLLHKNRILLISSHSHDIKLFNSYIRGLLKISEIPANIHQLLIDSGINSEKMMTPLRPLFTVGINDLDWLKSLQQEGWIAFSTDEILVYKSDVYDYVLKLNSGAFSESDFPKLIQSSKATHISNPAGNEFQVKATQRDLRRCRFINSKLKSQAPIAETEEPQYPAYWDALTKPQSWRQLAWESVFFLFNNSSSNSTLTSTTCQPPKQHSSPPLQSLVNESENHQDWTMSNNLTALTDSELELQQSKFILSYFQSLTTRTFIHISQMITNHTQNNRYRSPQTTDGGISLNSSAASAFSSEESSSSNLNHRSSPGLELTLEFNDVAQMGLDPYEREDWLFARDLILKYWGNGKVKNVKFGSGWTLCCFK</sequence>
<name>A0A9P8THS9_WICPI</name>
<feature type="compositionally biased region" description="Polar residues" evidence="1">
    <location>
        <begin position="8"/>
        <end position="20"/>
    </location>
</feature>
<evidence type="ECO:0000259" key="2">
    <source>
        <dbReference type="Pfam" id="PF14831"/>
    </source>
</evidence>
<protein>
    <recommendedName>
        <fullName evidence="2">DUF4484 domain-containing protein</fullName>
    </recommendedName>
</protein>
<reference evidence="3" key="2">
    <citation type="submission" date="2021-01" db="EMBL/GenBank/DDBJ databases">
        <authorList>
            <person name="Schikora-Tamarit M.A."/>
        </authorList>
    </citation>
    <scope>NUCLEOTIDE SEQUENCE</scope>
    <source>
        <strain evidence="3">CBS2887</strain>
    </source>
</reference>
<dbReference type="Pfam" id="PF14831">
    <property type="entry name" value="DUF4484"/>
    <property type="match status" value="1"/>
</dbReference>
<dbReference type="Pfam" id="PF09804">
    <property type="entry name" value="DENND11"/>
    <property type="match status" value="1"/>
</dbReference>
<feature type="compositionally biased region" description="Polar residues" evidence="1">
    <location>
        <begin position="463"/>
        <end position="483"/>
    </location>
</feature>
<evidence type="ECO:0000256" key="1">
    <source>
        <dbReference type="SAM" id="MobiDB-lite"/>
    </source>
</evidence>
<reference evidence="3" key="1">
    <citation type="journal article" date="2021" name="Open Biol.">
        <title>Shared evolutionary footprints suggest mitochondrial oxidative damage underlies multiple complex I losses in fungi.</title>
        <authorList>
            <person name="Schikora-Tamarit M.A."/>
            <person name="Marcet-Houben M."/>
            <person name="Nosek J."/>
            <person name="Gabaldon T."/>
        </authorList>
    </citation>
    <scope>NUCLEOTIDE SEQUENCE</scope>
    <source>
        <strain evidence="3">CBS2887</strain>
    </source>
</reference>
<dbReference type="OrthoDB" id="2152680at2759"/>
<accession>A0A9P8THS9</accession>
<dbReference type="PANTHER" id="PTHR28153">
    <property type="entry name" value="PROTEIN, PUTATIVE-RELATED"/>
    <property type="match status" value="1"/>
</dbReference>
<dbReference type="InterPro" id="IPR018626">
    <property type="entry name" value="LCHN/Anr2"/>
</dbReference>
<proteinExistence type="predicted"/>
<evidence type="ECO:0000313" key="4">
    <source>
        <dbReference type="Proteomes" id="UP000774326"/>
    </source>
</evidence>
<feature type="region of interest" description="Disordered" evidence="1">
    <location>
        <begin position="458"/>
        <end position="483"/>
    </location>
</feature>
<dbReference type="InterPro" id="IPR053056">
    <property type="entry name" value="Lipid_Metab_Assoc_Protein"/>
</dbReference>
<dbReference type="EMBL" id="JAEUBG010004958">
    <property type="protein sequence ID" value="KAH3679309.1"/>
    <property type="molecule type" value="Genomic_DNA"/>
</dbReference>
<dbReference type="PANTHER" id="PTHR28153:SF1">
    <property type="entry name" value="DUF4484 DOMAIN-CONTAINING PROTEIN"/>
    <property type="match status" value="1"/>
</dbReference>
<evidence type="ECO:0000313" key="3">
    <source>
        <dbReference type="EMBL" id="KAH3679309.1"/>
    </source>
</evidence>
<organism evidence="3 4">
    <name type="scientific">Wickerhamomyces pijperi</name>
    <name type="common">Yeast</name>
    <name type="synonym">Pichia pijperi</name>
    <dbReference type="NCBI Taxonomy" id="599730"/>
    <lineage>
        <taxon>Eukaryota</taxon>
        <taxon>Fungi</taxon>
        <taxon>Dikarya</taxon>
        <taxon>Ascomycota</taxon>
        <taxon>Saccharomycotina</taxon>
        <taxon>Saccharomycetes</taxon>
        <taxon>Phaffomycetales</taxon>
        <taxon>Wickerhamomycetaceae</taxon>
        <taxon>Wickerhamomyces</taxon>
    </lineage>
</organism>
<feature type="region of interest" description="Disordered" evidence="1">
    <location>
        <begin position="1"/>
        <end position="54"/>
    </location>
</feature>
<feature type="domain" description="DUF4484" evidence="2">
    <location>
        <begin position="434"/>
        <end position="610"/>
    </location>
</feature>